<feature type="compositionally biased region" description="Polar residues" evidence="1">
    <location>
        <begin position="303"/>
        <end position="317"/>
    </location>
</feature>
<keyword evidence="2" id="KW-0812">Transmembrane</keyword>
<keyword evidence="2" id="KW-1133">Transmembrane helix</keyword>
<keyword evidence="2" id="KW-0472">Membrane</keyword>
<protein>
    <submittedName>
        <fullName evidence="3">G4479 protein</fullName>
    </submittedName>
</protein>
<keyword evidence="4" id="KW-1185">Reference proteome</keyword>
<feature type="region of interest" description="Disordered" evidence="1">
    <location>
        <begin position="234"/>
        <end position="288"/>
    </location>
</feature>
<feature type="compositionally biased region" description="Low complexity" evidence="1">
    <location>
        <begin position="265"/>
        <end position="286"/>
    </location>
</feature>
<evidence type="ECO:0000313" key="4">
    <source>
        <dbReference type="Proteomes" id="UP001497392"/>
    </source>
</evidence>
<reference evidence="3 4" key="1">
    <citation type="submission" date="2024-06" db="EMBL/GenBank/DDBJ databases">
        <authorList>
            <person name="Kraege A."/>
            <person name="Thomma B."/>
        </authorList>
    </citation>
    <scope>NUCLEOTIDE SEQUENCE [LARGE SCALE GENOMIC DNA]</scope>
</reference>
<evidence type="ECO:0000256" key="1">
    <source>
        <dbReference type="SAM" id="MobiDB-lite"/>
    </source>
</evidence>
<name>A0ABP1FTG9_9CHLO</name>
<feature type="transmembrane region" description="Helical" evidence="2">
    <location>
        <begin position="88"/>
        <end position="110"/>
    </location>
</feature>
<feature type="compositionally biased region" description="Polar residues" evidence="1">
    <location>
        <begin position="350"/>
        <end position="367"/>
    </location>
</feature>
<comment type="caution">
    <text evidence="3">The sequence shown here is derived from an EMBL/GenBank/DDBJ whole genome shotgun (WGS) entry which is preliminary data.</text>
</comment>
<dbReference type="Proteomes" id="UP001497392">
    <property type="component" value="Unassembled WGS sequence"/>
</dbReference>
<dbReference type="EMBL" id="CAXHTA020000006">
    <property type="protein sequence ID" value="CAL5222154.1"/>
    <property type="molecule type" value="Genomic_DNA"/>
</dbReference>
<feature type="region of interest" description="Disordered" evidence="1">
    <location>
        <begin position="431"/>
        <end position="462"/>
    </location>
</feature>
<sequence>METYSDHSAILDYLAQVEQEEQLRESLKSKSGIAALRVEKGAGPYKSWEKQPLCDELGGASSSSADEDYYNDKEHSGGSIVSGKTLQYLVWFNAALFLLVVIGGTLMGAYSHPQSSVGSTRPEPPGSLLRHNALLNLHSNPATRRAPAPAPMSYSGSASTPHIAPAISVAAPGLGPAPALNAARDKFGAGKRAGGAAQGQAAPVASAAALAAARYWKEQQEDESEQEAGHAWEDGDLTWTGPASVQGPPPAAAWYWKNRVSGPGPRAQPHVPAPAPAHASKPSASSQEDYWARAAQYFSSAASQGMQRQTAQSTQSMEAAGSKPWQHMQGRPSSVSDPEAQPEPVERLSNPAQQSTYSGTDYDNIPSQADMAAQIYSENPTMPKQAAQGVPKPSPKAAGLSKWVPFHAVASKLPTAAHPAEARGATYLTPSEVQAIGARPRQADTADLQEEGFLDAQTKPWP</sequence>
<proteinExistence type="predicted"/>
<accession>A0ABP1FTG9</accession>
<organism evidence="3 4">
    <name type="scientific">Coccomyxa viridis</name>
    <dbReference type="NCBI Taxonomy" id="1274662"/>
    <lineage>
        <taxon>Eukaryota</taxon>
        <taxon>Viridiplantae</taxon>
        <taxon>Chlorophyta</taxon>
        <taxon>core chlorophytes</taxon>
        <taxon>Trebouxiophyceae</taxon>
        <taxon>Trebouxiophyceae incertae sedis</taxon>
        <taxon>Coccomyxaceae</taxon>
        <taxon>Coccomyxa</taxon>
    </lineage>
</organism>
<evidence type="ECO:0000313" key="3">
    <source>
        <dbReference type="EMBL" id="CAL5222154.1"/>
    </source>
</evidence>
<evidence type="ECO:0000256" key="2">
    <source>
        <dbReference type="SAM" id="Phobius"/>
    </source>
</evidence>
<feature type="region of interest" description="Disordered" evidence="1">
    <location>
        <begin position="303"/>
        <end position="399"/>
    </location>
</feature>
<gene>
    <name evidence="3" type="primary">g4479</name>
    <name evidence="3" type="ORF">VP750_LOCUS3813</name>
</gene>